<reference evidence="1" key="1">
    <citation type="submission" date="2022-11" db="EMBL/GenBank/DDBJ databases">
        <title>Genome Sequence of Nemania bipapillata.</title>
        <authorList>
            <person name="Buettner E."/>
        </authorList>
    </citation>
    <scope>NUCLEOTIDE SEQUENCE</scope>
    <source>
        <strain evidence="1">CP14</strain>
    </source>
</reference>
<sequence>MRKVLDEVLKDYQNLDLGVEDYTFTPPFMPLCHRWEALNNFGGTAVEPVLKQAASELIDFLTPTVASSVASVAQTRATGKIAFADIWQIFAPDTLVSTTFYGVQTTCCVTNYVKIPGTDDTPPSWKISMKFIDWNGERAGFSSTSMTINHYLGYRRVHSLQAFPLSFLEDEATYRASMIDRGKVFEQLRGYHFMNANGIKISVEQNTPIRRPIAGRVCIDAYAYYESCNIVKPDLKPLSEAEESQATDSGNTPATGCITDSGDGGSATGPEAPGDSKFLAIRDEDSKTANRPMKRAENLQPLTDDQRLLATPWVRGFDLMSKQWCELRVDELQPITWNDEAFDNLVLPGDEKQLAWEFVEAKNLPQSEQFDDFIVDKGRGLIILMFGPPGVGKTFTAEAVADKARVPLYAMSAAELGTAPDAVEKALENALGLCRMWNAMLLLDEADVFLGARNSDSIARNELVAIFLRMLEYYQGTMFLTTNRIASIDPAFQSRIDLFLPYQNLSSVARRQVWCNFIGRAGRDRFNVTDESLDKLSQLPLNGREIKNLIKSAQLLSLKNGAKVSMERVYALAERRVHALEQAGESHD</sequence>
<evidence type="ECO:0000313" key="1">
    <source>
        <dbReference type="EMBL" id="KAJ8123882.1"/>
    </source>
</evidence>
<evidence type="ECO:0000313" key="2">
    <source>
        <dbReference type="Proteomes" id="UP001153334"/>
    </source>
</evidence>
<organism evidence="1 2">
    <name type="scientific">Nemania bipapillata</name>
    <dbReference type="NCBI Taxonomy" id="110536"/>
    <lineage>
        <taxon>Eukaryota</taxon>
        <taxon>Fungi</taxon>
        <taxon>Dikarya</taxon>
        <taxon>Ascomycota</taxon>
        <taxon>Pezizomycotina</taxon>
        <taxon>Sordariomycetes</taxon>
        <taxon>Xylariomycetidae</taxon>
        <taxon>Xylariales</taxon>
        <taxon>Xylariaceae</taxon>
        <taxon>Nemania</taxon>
    </lineage>
</organism>
<proteinExistence type="predicted"/>
<dbReference type="EMBL" id="JAPESX010000029">
    <property type="protein sequence ID" value="KAJ8123882.1"/>
    <property type="molecule type" value="Genomic_DNA"/>
</dbReference>
<comment type="caution">
    <text evidence="1">The sequence shown here is derived from an EMBL/GenBank/DDBJ whole genome shotgun (WGS) entry which is preliminary data.</text>
</comment>
<keyword evidence="2" id="KW-1185">Reference proteome</keyword>
<protein>
    <submittedName>
        <fullName evidence="1">Uncharacterized protein</fullName>
    </submittedName>
</protein>
<name>A0ACC2J969_9PEZI</name>
<dbReference type="Proteomes" id="UP001153334">
    <property type="component" value="Unassembled WGS sequence"/>
</dbReference>
<gene>
    <name evidence="1" type="ORF">ONZ43_g270</name>
</gene>
<accession>A0ACC2J969</accession>